<gene>
    <name evidence="2" type="ORF">NHX12_001750</name>
</gene>
<proteinExistence type="predicted"/>
<organism evidence="2 3">
    <name type="scientific">Muraenolepis orangiensis</name>
    <name type="common">Patagonian moray cod</name>
    <dbReference type="NCBI Taxonomy" id="630683"/>
    <lineage>
        <taxon>Eukaryota</taxon>
        <taxon>Metazoa</taxon>
        <taxon>Chordata</taxon>
        <taxon>Craniata</taxon>
        <taxon>Vertebrata</taxon>
        <taxon>Euteleostomi</taxon>
        <taxon>Actinopterygii</taxon>
        <taxon>Neopterygii</taxon>
        <taxon>Teleostei</taxon>
        <taxon>Neoteleostei</taxon>
        <taxon>Acanthomorphata</taxon>
        <taxon>Zeiogadaria</taxon>
        <taxon>Gadariae</taxon>
        <taxon>Gadiformes</taxon>
        <taxon>Muraenolepidoidei</taxon>
        <taxon>Muraenolepididae</taxon>
        <taxon>Muraenolepis</taxon>
    </lineage>
</organism>
<keyword evidence="3" id="KW-1185">Reference proteome</keyword>
<name>A0A9Q0IGT6_9TELE</name>
<dbReference type="EMBL" id="JANIIK010000109">
    <property type="protein sequence ID" value="KAJ3598239.1"/>
    <property type="molecule type" value="Genomic_DNA"/>
</dbReference>
<feature type="region of interest" description="Disordered" evidence="1">
    <location>
        <begin position="21"/>
        <end position="40"/>
    </location>
</feature>
<evidence type="ECO:0000313" key="3">
    <source>
        <dbReference type="Proteomes" id="UP001148018"/>
    </source>
</evidence>
<accession>A0A9Q0IGT6</accession>
<dbReference type="Proteomes" id="UP001148018">
    <property type="component" value="Unassembled WGS sequence"/>
</dbReference>
<comment type="caution">
    <text evidence="2">The sequence shown here is derived from an EMBL/GenBank/DDBJ whole genome shotgun (WGS) entry which is preliminary data.</text>
</comment>
<reference evidence="2" key="1">
    <citation type="submission" date="2022-07" db="EMBL/GenBank/DDBJ databases">
        <title>Chromosome-level genome of Muraenolepis orangiensis.</title>
        <authorList>
            <person name="Kim J."/>
        </authorList>
    </citation>
    <scope>NUCLEOTIDE SEQUENCE</scope>
    <source>
        <strain evidence="2">KU_S4_2022</strain>
        <tissue evidence="2">Muscle</tissue>
    </source>
</reference>
<sequence length="70" mass="7422">MIQTSRTLLENSEAAHERILQTQKAGKTPRKPPPWSYDPGKQTKALLASCSAAVSEATDCTSTAGALVAH</sequence>
<dbReference type="AlphaFoldDB" id="A0A9Q0IGT6"/>
<evidence type="ECO:0000256" key="1">
    <source>
        <dbReference type="SAM" id="MobiDB-lite"/>
    </source>
</evidence>
<evidence type="ECO:0000313" key="2">
    <source>
        <dbReference type="EMBL" id="KAJ3598239.1"/>
    </source>
</evidence>
<protein>
    <submittedName>
        <fullName evidence="2">Uncharacterized protein</fullName>
    </submittedName>
</protein>